<reference evidence="3 4" key="1">
    <citation type="submission" date="2023-10" db="EMBL/GenBank/DDBJ databases">
        <title>Two novel species belonging to the OM43/NOR5 clade.</title>
        <authorList>
            <person name="Park M."/>
        </authorList>
    </citation>
    <scope>NUCLEOTIDE SEQUENCE [LARGE SCALE GENOMIC DNA]</scope>
    <source>
        <strain evidence="3 4">IMCC45268</strain>
    </source>
</reference>
<accession>A0ABZ0ID99</accession>
<proteinExistence type="predicted"/>
<gene>
    <name evidence="3" type="ORF">R0137_02825</name>
</gene>
<dbReference type="InterPro" id="IPR025218">
    <property type="entry name" value="DUF4426"/>
</dbReference>
<sequence length="154" mass="18063">MNKQRRPHLGWLSSFVMLCLFVVAPVQAQLSERFGDYELHYSVVNTTFIEPEIAAQYGLARGSRRAIINLSLREHLEDGSTVAREMDLDGRSWDLTQAQVNFDFVEVREGPAIYYIGEFKFINREWRFFEFDFTPSGSDEVLNFEFKQQMYIND</sequence>
<evidence type="ECO:0000256" key="1">
    <source>
        <dbReference type="SAM" id="SignalP"/>
    </source>
</evidence>
<name>A0ABZ0ID99_9GAMM</name>
<dbReference type="Pfam" id="PF14467">
    <property type="entry name" value="DUF4426"/>
    <property type="match status" value="1"/>
</dbReference>
<dbReference type="RefSeq" id="WP_407328385.1">
    <property type="nucleotide sequence ID" value="NZ_CP136865.1"/>
</dbReference>
<keyword evidence="4" id="KW-1185">Reference proteome</keyword>
<evidence type="ECO:0000313" key="4">
    <source>
        <dbReference type="Proteomes" id="UP001626549"/>
    </source>
</evidence>
<feature type="signal peptide" evidence="1">
    <location>
        <begin position="1"/>
        <end position="28"/>
    </location>
</feature>
<dbReference type="EMBL" id="CP136865">
    <property type="protein sequence ID" value="WOJ97512.1"/>
    <property type="molecule type" value="Genomic_DNA"/>
</dbReference>
<dbReference type="Gene3D" id="2.60.40.3340">
    <property type="entry name" value="Domain of unknown function DUF4426"/>
    <property type="match status" value="1"/>
</dbReference>
<evidence type="ECO:0000313" key="3">
    <source>
        <dbReference type="EMBL" id="WOJ97512.1"/>
    </source>
</evidence>
<organism evidence="3 4">
    <name type="scientific">Congregibacter brevis</name>
    <dbReference type="NCBI Taxonomy" id="3081201"/>
    <lineage>
        <taxon>Bacteria</taxon>
        <taxon>Pseudomonadati</taxon>
        <taxon>Pseudomonadota</taxon>
        <taxon>Gammaproteobacteria</taxon>
        <taxon>Cellvibrionales</taxon>
        <taxon>Halieaceae</taxon>
        <taxon>Congregibacter</taxon>
    </lineage>
</organism>
<feature type="domain" description="DUF4426" evidence="2">
    <location>
        <begin position="32"/>
        <end position="152"/>
    </location>
</feature>
<dbReference type="Proteomes" id="UP001626549">
    <property type="component" value="Chromosome"/>
</dbReference>
<evidence type="ECO:0000259" key="2">
    <source>
        <dbReference type="Pfam" id="PF14467"/>
    </source>
</evidence>
<feature type="chain" id="PRO_5046016619" evidence="1">
    <location>
        <begin position="29"/>
        <end position="154"/>
    </location>
</feature>
<protein>
    <submittedName>
        <fullName evidence="3">DUF4426 domain-containing protein</fullName>
    </submittedName>
</protein>
<keyword evidence="1" id="KW-0732">Signal</keyword>